<organism evidence="5">
    <name type="scientific">Selaginella moellendorffii</name>
    <name type="common">Spikemoss</name>
    <dbReference type="NCBI Taxonomy" id="88036"/>
    <lineage>
        <taxon>Eukaryota</taxon>
        <taxon>Viridiplantae</taxon>
        <taxon>Streptophyta</taxon>
        <taxon>Embryophyta</taxon>
        <taxon>Tracheophyta</taxon>
        <taxon>Lycopodiopsida</taxon>
        <taxon>Selaginellales</taxon>
        <taxon>Selaginellaceae</taxon>
        <taxon>Selaginella</taxon>
    </lineage>
</organism>
<feature type="transmembrane region" description="Helical" evidence="2">
    <location>
        <begin position="161"/>
        <end position="183"/>
    </location>
</feature>
<name>D8SKQ2_SELML</name>
<feature type="transmembrane region" description="Helical" evidence="2">
    <location>
        <begin position="131"/>
        <end position="149"/>
    </location>
</feature>
<dbReference type="GO" id="GO:0009507">
    <property type="term" value="C:chloroplast"/>
    <property type="evidence" value="ECO:0000318"/>
    <property type="project" value="GO_Central"/>
</dbReference>
<dbReference type="STRING" id="88036.D8SKQ2"/>
<dbReference type="Gramene" id="EFJ14887">
    <property type="protein sequence ID" value="EFJ14887"/>
    <property type="gene ID" value="SELMODRAFT_119251"/>
</dbReference>
<keyword evidence="5" id="KW-1185">Reference proteome</keyword>
<protein>
    <recommendedName>
        <fullName evidence="3">Phosphatidic acid phosphatase type 2/haloperoxidase domain-containing protein</fullName>
    </recommendedName>
</protein>
<evidence type="ECO:0000313" key="5">
    <source>
        <dbReference type="Proteomes" id="UP000001514"/>
    </source>
</evidence>
<dbReference type="GO" id="GO:0008195">
    <property type="term" value="F:phosphatidate phosphatase activity"/>
    <property type="evidence" value="ECO:0000318"/>
    <property type="project" value="GO_Central"/>
</dbReference>
<dbReference type="FunCoup" id="D8SKQ2">
    <property type="interactions" value="505"/>
</dbReference>
<accession>D8SKQ2</accession>
<keyword evidence="2" id="KW-0812">Transmembrane</keyword>
<evidence type="ECO:0000259" key="3">
    <source>
        <dbReference type="Pfam" id="PF01569"/>
    </source>
</evidence>
<sequence length="191" mass="20276">MSPSTSVFDQLANKATKWGVTGLAAAVVLWRHDPAAMWAVTGAIVNSANAKFLKQCINQQRPATAVLKTDAGMPSTHAQSLGYLSTYAAIGIAGWNGLNLVSLGLCAIVLGCAVYLAYLRVCTGLHSGAQVVIGAAIGSSSALVWSWIWKAVVARYMVEMPWISMAVWIAFLVTVSSFVAFVVKNWRIGDA</sequence>
<dbReference type="KEGG" id="smo:SELMODRAFT_119251"/>
<dbReference type="InterPro" id="IPR000326">
    <property type="entry name" value="PAP2/HPO"/>
</dbReference>
<dbReference type="Pfam" id="PF01569">
    <property type="entry name" value="PAP2"/>
    <property type="match status" value="1"/>
</dbReference>
<dbReference type="InterPro" id="IPR036938">
    <property type="entry name" value="PAP2/HPO_sf"/>
</dbReference>
<feature type="transmembrane region" description="Helical" evidence="2">
    <location>
        <begin position="100"/>
        <end position="119"/>
    </location>
</feature>
<evidence type="ECO:0000256" key="2">
    <source>
        <dbReference type="SAM" id="Phobius"/>
    </source>
</evidence>
<reference evidence="4 5" key="1">
    <citation type="journal article" date="2011" name="Science">
        <title>The Selaginella genome identifies genetic changes associated with the evolution of vascular plants.</title>
        <authorList>
            <person name="Banks J.A."/>
            <person name="Nishiyama T."/>
            <person name="Hasebe M."/>
            <person name="Bowman J.L."/>
            <person name="Gribskov M."/>
            <person name="dePamphilis C."/>
            <person name="Albert V.A."/>
            <person name="Aono N."/>
            <person name="Aoyama T."/>
            <person name="Ambrose B.A."/>
            <person name="Ashton N.W."/>
            <person name="Axtell M.J."/>
            <person name="Barker E."/>
            <person name="Barker M.S."/>
            <person name="Bennetzen J.L."/>
            <person name="Bonawitz N.D."/>
            <person name="Chapple C."/>
            <person name="Cheng C."/>
            <person name="Correa L.G."/>
            <person name="Dacre M."/>
            <person name="DeBarry J."/>
            <person name="Dreyer I."/>
            <person name="Elias M."/>
            <person name="Engstrom E.M."/>
            <person name="Estelle M."/>
            <person name="Feng L."/>
            <person name="Finet C."/>
            <person name="Floyd S.K."/>
            <person name="Frommer W.B."/>
            <person name="Fujita T."/>
            <person name="Gramzow L."/>
            <person name="Gutensohn M."/>
            <person name="Harholt J."/>
            <person name="Hattori M."/>
            <person name="Heyl A."/>
            <person name="Hirai T."/>
            <person name="Hiwatashi Y."/>
            <person name="Ishikawa M."/>
            <person name="Iwata M."/>
            <person name="Karol K.G."/>
            <person name="Koehler B."/>
            <person name="Kolukisaoglu U."/>
            <person name="Kubo M."/>
            <person name="Kurata T."/>
            <person name="Lalonde S."/>
            <person name="Li K."/>
            <person name="Li Y."/>
            <person name="Litt A."/>
            <person name="Lyons E."/>
            <person name="Manning G."/>
            <person name="Maruyama T."/>
            <person name="Michael T.P."/>
            <person name="Mikami K."/>
            <person name="Miyazaki S."/>
            <person name="Morinaga S."/>
            <person name="Murata T."/>
            <person name="Mueller-Roeber B."/>
            <person name="Nelson D.R."/>
            <person name="Obara M."/>
            <person name="Oguri Y."/>
            <person name="Olmstead R.G."/>
            <person name="Onodera N."/>
            <person name="Petersen B.L."/>
            <person name="Pils B."/>
            <person name="Prigge M."/>
            <person name="Rensing S.A."/>
            <person name="Riano-Pachon D.M."/>
            <person name="Roberts A.W."/>
            <person name="Sato Y."/>
            <person name="Scheller H.V."/>
            <person name="Schulz B."/>
            <person name="Schulz C."/>
            <person name="Shakirov E.V."/>
            <person name="Shibagaki N."/>
            <person name="Shinohara N."/>
            <person name="Shippen D.E."/>
            <person name="Soerensen I."/>
            <person name="Sotooka R."/>
            <person name="Sugimoto N."/>
            <person name="Sugita M."/>
            <person name="Sumikawa N."/>
            <person name="Tanurdzic M."/>
            <person name="Theissen G."/>
            <person name="Ulvskov P."/>
            <person name="Wakazuki S."/>
            <person name="Weng J.K."/>
            <person name="Willats W.W."/>
            <person name="Wipf D."/>
            <person name="Wolf P.G."/>
            <person name="Yang L."/>
            <person name="Zimmer A.D."/>
            <person name="Zhu Q."/>
            <person name="Mitros T."/>
            <person name="Hellsten U."/>
            <person name="Loque D."/>
            <person name="Otillar R."/>
            <person name="Salamov A."/>
            <person name="Schmutz J."/>
            <person name="Shapiro H."/>
            <person name="Lindquist E."/>
            <person name="Lucas S."/>
            <person name="Rokhsar D."/>
            <person name="Grigoriev I.V."/>
        </authorList>
    </citation>
    <scope>NUCLEOTIDE SEQUENCE [LARGE SCALE GENOMIC DNA]</scope>
</reference>
<dbReference type="HOGENOM" id="CLU_087422_0_0_1"/>
<proteinExistence type="predicted"/>
<evidence type="ECO:0000313" key="4">
    <source>
        <dbReference type="EMBL" id="EFJ14887.1"/>
    </source>
</evidence>
<dbReference type="EMBL" id="GL377625">
    <property type="protein sequence ID" value="EFJ14887.1"/>
    <property type="molecule type" value="Genomic_DNA"/>
</dbReference>
<dbReference type="GO" id="GO:0006651">
    <property type="term" value="P:diacylglycerol biosynthetic process"/>
    <property type="evidence" value="ECO:0000318"/>
    <property type="project" value="GO_Central"/>
</dbReference>
<dbReference type="PANTHER" id="PTHR11247:SF40">
    <property type="entry name" value="LIPID PHOSPHATE PHOSPHATASE EPSILON 1, CHLOROPLASTIC"/>
    <property type="match status" value="1"/>
</dbReference>
<dbReference type="eggNOG" id="KOG3146">
    <property type="taxonomic scope" value="Eukaryota"/>
</dbReference>
<dbReference type="OrthoDB" id="302705at2759"/>
<keyword evidence="2" id="KW-0472">Membrane</keyword>
<gene>
    <name evidence="4" type="ORF">SELMODRAFT_119251</name>
</gene>
<dbReference type="AlphaFoldDB" id="D8SKQ2"/>
<dbReference type="OMA" id="HDMEALW"/>
<dbReference type="SUPFAM" id="SSF48317">
    <property type="entry name" value="Acid phosphatase/Vanadium-dependent haloperoxidase"/>
    <property type="match status" value="1"/>
</dbReference>
<dbReference type="Proteomes" id="UP000001514">
    <property type="component" value="Unassembled WGS sequence"/>
</dbReference>
<dbReference type="Gene3D" id="1.20.144.10">
    <property type="entry name" value="Phosphatidic acid phosphatase type 2/haloperoxidase"/>
    <property type="match status" value="1"/>
</dbReference>
<dbReference type="InParanoid" id="D8SKQ2"/>
<keyword evidence="1" id="KW-0378">Hydrolase</keyword>
<evidence type="ECO:0000256" key="1">
    <source>
        <dbReference type="ARBA" id="ARBA00022801"/>
    </source>
</evidence>
<feature type="domain" description="Phosphatidic acid phosphatase type 2/haloperoxidase" evidence="3">
    <location>
        <begin position="39"/>
        <end position="149"/>
    </location>
</feature>
<keyword evidence="2" id="KW-1133">Transmembrane helix</keyword>
<dbReference type="PANTHER" id="PTHR11247">
    <property type="entry name" value="PALMITOYL-PROTEIN THIOESTERASE/DOLICHYLDIPHOSPHATASE 1"/>
    <property type="match status" value="1"/>
</dbReference>